<evidence type="ECO:0000313" key="1">
    <source>
        <dbReference type="EMBL" id="KAJ3207139.1"/>
    </source>
</evidence>
<dbReference type="Proteomes" id="UP001211065">
    <property type="component" value="Unassembled WGS sequence"/>
</dbReference>
<dbReference type="EMBL" id="JADGJW010001077">
    <property type="protein sequence ID" value="KAJ3207139.1"/>
    <property type="molecule type" value="Genomic_DNA"/>
</dbReference>
<accession>A0AAD5TWT1</accession>
<proteinExistence type="predicted"/>
<keyword evidence="2" id="KW-1185">Reference proteome</keyword>
<organism evidence="1 2">
    <name type="scientific">Clydaea vesicula</name>
    <dbReference type="NCBI Taxonomy" id="447962"/>
    <lineage>
        <taxon>Eukaryota</taxon>
        <taxon>Fungi</taxon>
        <taxon>Fungi incertae sedis</taxon>
        <taxon>Chytridiomycota</taxon>
        <taxon>Chytridiomycota incertae sedis</taxon>
        <taxon>Chytridiomycetes</taxon>
        <taxon>Lobulomycetales</taxon>
        <taxon>Lobulomycetaceae</taxon>
        <taxon>Clydaea</taxon>
    </lineage>
</organism>
<reference evidence="1" key="1">
    <citation type="submission" date="2020-05" db="EMBL/GenBank/DDBJ databases">
        <title>Phylogenomic resolution of chytrid fungi.</title>
        <authorList>
            <person name="Stajich J.E."/>
            <person name="Amses K."/>
            <person name="Simmons R."/>
            <person name="Seto K."/>
            <person name="Myers J."/>
            <person name="Bonds A."/>
            <person name="Quandt C.A."/>
            <person name="Barry K."/>
            <person name="Liu P."/>
            <person name="Grigoriev I."/>
            <person name="Longcore J.E."/>
            <person name="James T.Y."/>
        </authorList>
    </citation>
    <scope>NUCLEOTIDE SEQUENCE</scope>
    <source>
        <strain evidence="1">JEL0476</strain>
    </source>
</reference>
<name>A0AAD5TWT1_9FUNG</name>
<dbReference type="AlphaFoldDB" id="A0AAD5TWT1"/>
<protein>
    <submittedName>
        <fullName evidence="1">Uncharacterized protein</fullName>
    </submittedName>
</protein>
<evidence type="ECO:0000313" key="2">
    <source>
        <dbReference type="Proteomes" id="UP001211065"/>
    </source>
</evidence>
<comment type="caution">
    <text evidence="1">The sequence shown here is derived from an EMBL/GenBank/DDBJ whole genome shotgun (WGS) entry which is preliminary data.</text>
</comment>
<gene>
    <name evidence="1" type="ORF">HK099_000344</name>
</gene>
<sequence length="113" mass="13002">MIVVRDWIEKHKEDLQKNDFDCAYMRSVMPISEVCFLLKRVLTNKTASFWRGVFTELRSRQVEVSLSDGKFEFAGELSGFEIQSKIASLTDLSKYRVLYGGRGIILTLESLKS</sequence>